<dbReference type="KEGG" id="gyu:FE374_01050"/>
<evidence type="ECO:0000313" key="3">
    <source>
        <dbReference type="Proteomes" id="UP000314616"/>
    </source>
</evidence>
<protein>
    <recommendedName>
        <fullName evidence="4">DUF998 domain-containing protein</fullName>
    </recommendedName>
</protein>
<evidence type="ECO:0000313" key="2">
    <source>
        <dbReference type="EMBL" id="QDC23402.1"/>
    </source>
</evidence>
<name>A0A5B8C2B1_9MICO</name>
<feature type="transmembrane region" description="Helical" evidence="1">
    <location>
        <begin position="214"/>
        <end position="232"/>
    </location>
</feature>
<evidence type="ECO:0008006" key="4">
    <source>
        <dbReference type="Google" id="ProtNLM"/>
    </source>
</evidence>
<feature type="transmembrane region" description="Helical" evidence="1">
    <location>
        <begin position="123"/>
        <end position="144"/>
    </location>
</feature>
<dbReference type="EMBL" id="CP040915">
    <property type="protein sequence ID" value="QDC23402.1"/>
    <property type="molecule type" value="Genomic_DNA"/>
</dbReference>
<reference evidence="2 3" key="1">
    <citation type="submission" date="2019-05" db="EMBL/GenBank/DDBJ databases">
        <title>Georgenia *** sp. nov., and Georgenia *** sp. nov., isolated from the intestinal contents of plateau pika (Ochotona curzoniae) in the Qinghai-Tibet plateau of China.</title>
        <authorList>
            <person name="Tian Z."/>
        </authorList>
    </citation>
    <scope>NUCLEOTIDE SEQUENCE [LARGE SCALE GENOMIC DNA]</scope>
    <source>
        <strain evidence="2 3">Z443</strain>
    </source>
</reference>
<keyword evidence="1" id="KW-1133">Transmembrane helix</keyword>
<accession>A0A5B8C2B1</accession>
<dbReference type="RefSeq" id="WP_139926844.1">
    <property type="nucleotide sequence ID" value="NZ_CP040915.1"/>
</dbReference>
<dbReference type="OrthoDB" id="5148396at2"/>
<evidence type="ECO:0000256" key="1">
    <source>
        <dbReference type="SAM" id="Phobius"/>
    </source>
</evidence>
<feature type="transmembrane region" description="Helical" evidence="1">
    <location>
        <begin position="180"/>
        <end position="202"/>
    </location>
</feature>
<feature type="transmembrane region" description="Helical" evidence="1">
    <location>
        <begin position="20"/>
        <end position="50"/>
    </location>
</feature>
<proteinExistence type="predicted"/>
<keyword evidence="1" id="KW-0812">Transmembrane</keyword>
<keyword evidence="1" id="KW-0472">Membrane</keyword>
<feature type="transmembrane region" description="Helical" evidence="1">
    <location>
        <begin position="241"/>
        <end position="261"/>
    </location>
</feature>
<feature type="transmembrane region" description="Helical" evidence="1">
    <location>
        <begin position="96"/>
        <end position="117"/>
    </location>
</feature>
<gene>
    <name evidence="2" type="ORF">FE374_01050</name>
</gene>
<organism evidence="2 3">
    <name type="scientific">Georgenia yuyongxinii</name>
    <dbReference type="NCBI Taxonomy" id="2589797"/>
    <lineage>
        <taxon>Bacteria</taxon>
        <taxon>Bacillati</taxon>
        <taxon>Actinomycetota</taxon>
        <taxon>Actinomycetes</taxon>
        <taxon>Micrococcales</taxon>
        <taxon>Bogoriellaceae</taxon>
        <taxon>Georgenia</taxon>
    </lineage>
</organism>
<sequence length="262" mass="26810">MASTSVDQVVPGRVRARRYLLFRIFAVLVALVFLVLFGVWQSILTPWVLFPDATDHGWVRTAELHRYADAAAAAGMGAAGVGALVAALRPARRSGLVAWVGGTLTIIGLGSIASVLLQQHTGLLGALVQGLVTVAVTAVPLVLLHPERRTVLRGGAAVVGGPAGARASRGTDVPAGAARIGLLALGGAGVVLAVGMLIWRLTGGVFESPREDDVLSFVILGLSVALGSRLCLTGREGWRPLVVILAVVGAYAVVGGLSLALG</sequence>
<feature type="transmembrane region" description="Helical" evidence="1">
    <location>
        <begin position="70"/>
        <end position="89"/>
    </location>
</feature>
<dbReference type="Proteomes" id="UP000314616">
    <property type="component" value="Chromosome"/>
</dbReference>
<dbReference type="AlphaFoldDB" id="A0A5B8C2B1"/>